<sequence>MFAADSRAVLGRLSGDRQAATAAGMIAMAHGFTGDGGRWLVDHVPHRTGPRLQPAQLAHARRAYEDDGLAAALSTYRALADRDGLEVDQMLADLLHMHHARMIGVDTASERHCLRLARAVAHTDLIRGTS</sequence>
<name>A0ABV9EGK1_9ACTN</name>
<evidence type="ECO:0000313" key="2">
    <source>
        <dbReference type="EMBL" id="MFC4588552.1"/>
    </source>
</evidence>
<gene>
    <name evidence="2" type="ORF">ACFO8L_20855</name>
</gene>
<comment type="caution">
    <text evidence="2">The sequence shown here is derived from an EMBL/GenBank/DDBJ whole genome shotgun (WGS) entry which is preliminary data.</text>
</comment>
<reference evidence="3" key="1">
    <citation type="journal article" date="2019" name="Int. J. Syst. Evol. Microbiol.">
        <title>The Global Catalogue of Microorganisms (GCM) 10K type strain sequencing project: providing services to taxonomists for standard genome sequencing and annotation.</title>
        <authorList>
            <consortium name="The Broad Institute Genomics Platform"/>
            <consortium name="The Broad Institute Genome Sequencing Center for Infectious Disease"/>
            <person name="Wu L."/>
            <person name="Ma J."/>
        </authorList>
    </citation>
    <scope>NUCLEOTIDE SEQUENCE [LARGE SCALE GENOMIC DNA]</scope>
    <source>
        <strain evidence="3">CCUG 49560</strain>
    </source>
</reference>
<keyword evidence="3" id="KW-1185">Reference proteome</keyword>
<protein>
    <submittedName>
        <fullName evidence="2">Lantibiotic dehydratase C-terminal domain-containing protein</fullName>
    </submittedName>
</protein>
<proteinExistence type="predicted"/>
<evidence type="ECO:0000313" key="3">
    <source>
        <dbReference type="Proteomes" id="UP001595891"/>
    </source>
</evidence>
<dbReference type="Pfam" id="PF14028">
    <property type="entry name" value="Lant_dehydr_C"/>
    <property type="match status" value="1"/>
</dbReference>
<feature type="domain" description="Thiopeptide-type bacteriocin biosynthesis" evidence="1">
    <location>
        <begin position="1"/>
        <end position="119"/>
    </location>
</feature>
<dbReference type="InterPro" id="IPR023809">
    <property type="entry name" value="Thiopep_bacteriocin_synth_dom"/>
</dbReference>
<dbReference type="EMBL" id="JBHSFN010000012">
    <property type="protein sequence ID" value="MFC4588552.1"/>
    <property type="molecule type" value="Genomic_DNA"/>
</dbReference>
<evidence type="ECO:0000259" key="1">
    <source>
        <dbReference type="Pfam" id="PF14028"/>
    </source>
</evidence>
<dbReference type="RefSeq" id="WP_262847159.1">
    <property type="nucleotide sequence ID" value="NZ_JANZYP010000058.1"/>
</dbReference>
<dbReference type="Proteomes" id="UP001595891">
    <property type="component" value="Unassembled WGS sequence"/>
</dbReference>
<organism evidence="2 3">
    <name type="scientific">Sphaerisporangium corydalis</name>
    <dbReference type="NCBI Taxonomy" id="1441875"/>
    <lineage>
        <taxon>Bacteria</taxon>
        <taxon>Bacillati</taxon>
        <taxon>Actinomycetota</taxon>
        <taxon>Actinomycetes</taxon>
        <taxon>Streptosporangiales</taxon>
        <taxon>Streptosporangiaceae</taxon>
        <taxon>Sphaerisporangium</taxon>
    </lineage>
</organism>
<accession>A0ABV9EGK1</accession>